<evidence type="ECO:0000313" key="2">
    <source>
        <dbReference type="Proteomes" id="UP000077248"/>
    </source>
</evidence>
<dbReference type="KEGG" id="aalt:CC77DRAFT_1020858"/>
<dbReference type="AlphaFoldDB" id="A0A177DK76"/>
<name>A0A177DK76_ALTAL</name>
<dbReference type="EMBL" id="KV441479">
    <property type="protein sequence ID" value="OAG20354.1"/>
    <property type="molecule type" value="Genomic_DNA"/>
</dbReference>
<reference evidence="1 2" key="1">
    <citation type="submission" date="2016-05" db="EMBL/GenBank/DDBJ databases">
        <title>Comparative analysis of secretome profiles of manganese(II)-oxidizing ascomycete fungi.</title>
        <authorList>
            <consortium name="DOE Joint Genome Institute"/>
            <person name="Zeiner C.A."/>
            <person name="Purvine S.O."/>
            <person name="Zink E.M."/>
            <person name="Wu S."/>
            <person name="Pasa-Tolic L."/>
            <person name="Chaput D.L."/>
            <person name="Haridas S."/>
            <person name="Grigoriev I.V."/>
            <person name="Santelli C.M."/>
            <person name="Hansel C.M."/>
        </authorList>
    </citation>
    <scope>NUCLEOTIDE SEQUENCE [LARGE SCALE GENOMIC DNA]</scope>
    <source>
        <strain evidence="1 2">SRC1lrK2f</strain>
    </source>
</reference>
<sequence length="387" mass="44038">MVRLFVPPGAGLHPAIREQEEPFCANELTATILLPPIIATTLLLGRTIIKRPLLSLPTKSAYFFTRAGLGTVISVPTMVYLTHRERQLDEMILRYEGITPPKYQLWQSSHGFTGDDAMLAGGIAGLLISFRMKGLNSISVGKRLLGRLGAVSTGTWAGLLAFPFLGLNMDQHMPSIQRSRYEEAVALRRLNDDPKFNKSLVHVPMLAERHWKRTVMAEQEAMSFASLTKEEKAVLRPHMAFSWLDTASHKFVTTMIKNGHRVEWRFPRDASPAQKRDYILREVECVAVMFRPFSLDHSEEYIILNHILFDLISGLPETEDGEHQKQFYMHDWLSLVDVARGETHVPVETVEQLHNYKNGLLEQEKFKHAAAAEALIRDFEERALRNK</sequence>
<dbReference type="VEuPathDB" id="FungiDB:CC77DRAFT_1020858"/>
<accession>A0A177DK76</accession>
<keyword evidence="2" id="KW-1185">Reference proteome</keyword>
<protein>
    <submittedName>
        <fullName evidence="1">Uncharacterized protein</fullName>
    </submittedName>
</protein>
<dbReference type="GeneID" id="29110743"/>
<dbReference type="RefSeq" id="XP_018385775.1">
    <property type="nucleotide sequence ID" value="XM_018525149.1"/>
</dbReference>
<evidence type="ECO:0000313" key="1">
    <source>
        <dbReference type="EMBL" id="OAG20354.1"/>
    </source>
</evidence>
<organism evidence="1 2">
    <name type="scientific">Alternaria alternata</name>
    <name type="common">Alternaria rot fungus</name>
    <name type="synonym">Torula alternata</name>
    <dbReference type="NCBI Taxonomy" id="5599"/>
    <lineage>
        <taxon>Eukaryota</taxon>
        <taxon>Fungi</taxon>
        <taxon>Dikarya</taxon>
        <taxon>Ascomycota</taxon>
        <taxon>Pezizomycotina</taxon>
        <taxon>Dothideomycetes</taxon>
        <taxon>Pleosporomycetidae</taxon>
        <taxon>Pleosporales</taxon>
        <taxon>Pleosporineae</taxon>
        <taxon>Pleosporaceae</taxon>
        <taxon>Alternaria</taxon>
        <taxon>Alternaria sect. Alternaria</taxon>
        <taxon>Alternaria alternata complex</taxon>
    </lineage>
</organism>
<dbReference type="Proteomes" id="UP000077248">
    <property type="component" value="Unassembled WGS sequence"/>
</dbReference>
<proteinExistence type="predicted"/>
<gene>
    <name evidence="1" type="ORF">CC77DRAFT_1020858</name>
</gene>